<keyword evidence="9" id="KW-1185">Reference proteome</keyword>
<evidence type="ECO:0000256" key="2">
    <source>
        <dbReference type="ARBA" id="ARBA00005568"/>
    </source>
</evidence>
<dbReference type="InterPro" id="IPR015813">
    <property type="entry name" value="Pyrv/PenolPyrv_kinase-like_dom"/>
</dbReference>
<dbReference type="PANTHER" id="PTHR32308">
    <property type="entry name" value="LYASE BETA SUBUNIT, PUTATIVE (AFU_ORTHOLOGUE AFUA_4G13030)-RELATED"/>
    <property type="match status" value="1"/>
</dbReference>
<dbReference type="InterPro" id="IPR005000">
    <property type="entry name" value="Aldolase/citrate-lyase_domain"/>
</dbReference>
<gene>
    <name evidence="8" type="ORF">DFR47_102772</name>
</gene>
<dbReference type="InterPro" id="IPR011206">
    <property type="entry name" value="Citrate_lyase_beta/mcl1/mcl2"/>
</dbReference>
<feature type="binding site" evidence="5">
    <location>
        <position position="127"/>
    </location>
    <ligand>
        <name>substrate</name>
    </ligand>
</feature>
<keyword evidence="4 6" id="KW-0460">Magnesium</keyword>
<organism evidence="8 9">
    <name type="scientific">Pseudochrobactrum asaccharolyticum</name>
    <dbReference type="NCBI Taxonomy" id="354351"/>
    <lineage>
        <taxon>Bacteria</taxon>
        <taxon>Pseudomonadati</taxon>
        <taxon>Pseudomonadota</taxon>
        <taxon>Alphaproteobacteria</taxon>
        <taxon>Hyphomicrobiales</taxon>
        <taxon>Brucellaceae</taxon>
        <taxon>Pseudochrobactrum</taxon>
    </lineage>
</organism>
<evidence type="ECO:0000256" key="6">
    <source>
        <dbReference type="PIRSR" id="PIRSR015582-2"/>
    </source>
</evidence>
<dbReference type="OrthoDB" id="9800547at2"/>
<evidence type="ECO:0000256" key="5">
    <source>
        <dbReference type="PIRSR" id="PIRSR015582-1"/>
    </source>
</evidence>
<comment type="caution">
    <text evidence="8">The sequence shown here is derived from an EMBL/GenBank/DDBJ whole genome shotgun (WGS) entry which is preliminary data.</text>
</comment>
<evidence type="ECO:0000256" key="3">
    <source>
        <dbReference type="ARBA" id="ARBA00022723"/>
    </source>
</evidence>
<dbReference type="PIRSF" id="PIRSF015582">
    <property type="entry name" value="Cit_lyase_B"/>
    <property type="match status" value="1"/>
</dbReference>
<feature type="domain" description="HpcH/HpaI aldolase/citrate lyase" evidence="7">
    <location>
        <begin position="8"/>
        <end position="226"/>
    </location>
</feature>
<dbReference type="InterPro" id="IPR040442">
    <property type="entry name" value="Pyrv_kinase-like_dom_sf"/>
</dbReference>
<dbReference type="Gene3D" id="3.20.20.60">
    <property type="entry name" value="Phosphoenolpyruvate-binding domains"/>
    <property type="match status" value="1"/>
</dbReference>
<keyword evidence="8" id="KW-0456">Lyase</keyword>
<evidence type="ECO:0000313" key="9">
    <source>
        <dbReference type="Proteomes" id="UP000252893"/>
    </source>
</evidence>
<evidence type="ECO:0000256" key="4">
    <source>
        <dbReference type="ARBA" id="ARBA00022842"/>
    </source>
</evidence>
<dbReference type="RefSeq" id="WP_113943907.1">
    <property type="nucleotide sequence ID" value="NZ_JBHEEG010000002.1"/>
</dbReference>
<dbReference type="GO" id="GO:0006107">
    <property type="term" value="P:oxaloacetate metabolic process"/>
    <property type="evidence" value="ECO:0007669"/>
    <property type="project" value="TreeGrafter"/>
</dbReference>
<dbReference type="GO" id="GO:0016829">
    <property type="term" value="F:lyase activity"/>
    <property type="evidence" value="ECO:0007669"/>
    <property type="project" value="UniProtKB-KW"/>
</dbReference>
<dbReference type="Proteomes" id="UP000252893">
    <property type="component" value="Unassembled WGS sequence"/>
</dbReference>
<sequence>MSLYKPRRAVLYVPASHQKALAKSTTLHPDAIIYDLEDSVAPEIKQQARENLRRHFQEQGQVTITQAIRINSLSTEWGQDDLRLAARLRVQAVVLPKAETPQQIIDVARQLDHDDAPENLEIWAMIETPRGILNADEIARLAQKSAARLKCFIIGTNDIALSTGVKTTNQRSALLPWMMQVILAARAGGIDVLDGVYNNFQDQAGFAAECEQGAILGFDGKTLIHPSQIETALNSYSSTAEEAAWANQVIAAFNLPENAGKGAISLNGTMVEQLHIRQAERILKRIPKSVKRFSD</sequence>
<feature type="binding site" evidence="6">
    <location>
        <position position="158"/>
    </location>
    <ligand>
        <name>Mg(2+)</name>
        <dbReference type="ChEBI" id="CHEBI:18420"/>
    </ligand>
</feature>
<evidence type="ECO:0000256" key="1">
    <source>
        <dbReference type="ARBA" id="ARBA00001946"/>
    </source>
</evidence>
<comment type="similarity">
    <text evidence="2">Belongs to the HpcH/HpaI aldolase family.</text>
</comment>
<dbReference type="Pfam" id="PF03328">
    <property type="entry name" value="HpcH_HpaI"/>
    <property type="match status" value="1"/>
</dbReference>
<dbReference type="PANTHER" id="PTHR32308:SF10">
    <property type="entry name" value="CITRATE LYASE SUBUNIT BETA"/>
    <property type="match status" value="1"/>
</dbReference>
<reference evidence="8 9" key="1">
    <citation type="submission" date="2018-06" db="EMBL/GenBank/DDBJ databases">
        <title>Genomic Encyclopedia of Type Strains, Phase IV (KMG-IV): sequencing the most valuable type-strain genomes for metagenomic binning, comparative biology and taxonomic classification.</title>
        <authorList>
            <person name="Goeker M."/>
        </authorList>
    </citation>
    <scope>NUCLEOTIDE SEQUENCE [LARGE SCALE GENOMIC DNA]</scope>
    <source>
        <strain evidence="8 9">DSM 25619</strain>
    </source>
</reference>
<keyword evidence="3 6" id="KW-0479">Metal-binding</keyword>
<dbReference type="AlphaFoldDB" id="A0A366E885"/>
<dbReference type="SUPFAM" id="SSF51621">
    <property type="entry name" value="Phosphoenolpyruvate/pyruvate domain"/>
    <property type="match status" value="1"/>
</dbReference>
<accession>A0A366E885</accession>
<comment type="cofactor">
    <cofactor evidence="1">
        <name>Mg(2+)</name>
        <dbReference type="ChEBI" id="CHEBI:18420"/>
    </cofactor>
</comment>
<name>A0A366E885_9HYPH</name>
<protein>
    <submittedName>
        <fullName evidence="8">Citrate lyase subunit beta/citryl-CoA lyase</fullName>
    </submittedName>
</protein>
<feature type="binding site" evidence="5">
    <location>
        <position position="69"/>
    </location>
    <ligand>
        <name>substrate</name>
    </ligand>
</feature>
<evidence type="ECO:0000313" key="8">
    <source>
        <dbReference type="EMBL" id="RBO97979.1"/>
    </source>
</evidence>
<dbReference type="GO" id="GO:0000287">
    <property type="term" value="F:magnesium ion binding"/>
    <property type="evidence" value="ECO:0007669"/>
    <property type="project" value="TreeGrafter"/>
</dbReference>
<feature type="binding site" evidence="6">
    <location>
        <position position="127"/>
    </location>
    <ligand>
        <name>Mg(2+)</name>
        <dbReference type="ChEBI" id="CHEBI:18420"/>
    </ligand>
</feature>
<dbReference type="EMBL" id="QNRH01000002">
    <property type="protein sequence ID" value="RBO97979.1"/>
    <property type="molecule type" value="Genomic_DNA"/>
</dbReference>
<proteinExistence type="inferred from homology"/>
<evidence type="ECO:0000259" key="7">
    <source>
        <dbReference type="Pfam" id="PF03328"/>
    </source>
</evidence>